<sequence>MTFKKVARIIHLWLGLASGLVVFIVSITGCIFAFEEELFHLFHRRLVYVGAPASAPVLPASLLKARAQQALGNADTINAVNVYGDPRMAYEFNVFQGSHQADNGLFEHPGLNWKRVYVNQYTGEINGVFDMEWEFFITVRAIHQNLLLDPQIGSPIVGSATIIFMVLLLSGLVLWWPQNRAAARQRFRFKWKETTRWKRRNYDLHNIPGFYVLIVGLFLGLTGIVWSFQWWENTVYRMLDGQVVQFKLARNPNPGGAHHATLLDRQLETLRSVYPDFKRIYLSEISSTNTLLAAVNRPGKDLWTHYDYHQYDLTTGREYDRLLHNSKTRGQKWRNSNYDLHTGKTLGLPGMILAFAASLVCASLPVTGTIIWWGRKKNHQKKRT</sequence>
<dbReference type="eggNOG" id="COG3182">
    <property type="taxonomic scope" value="Bacteria"/>
</dbReference>
<dbReference type="KEGG" id="dfe:Dfer_1730"/>
<feature type="transmembrane region" description="Helical" evidence="1">
    <location>
        <begin position="156"/>
        <end position="176"/>
    </location>
</feature>
<gene>
    <name evidence="2" type="ordered locus">Dfer_1730</name>
</gene>
<keyword evidence="3" id="KW-1185">Reference proteome</keyword>
<feature type="transmembrane region" description="Helical" evidence="1">
    <location>
        <begin position="12"/>
        <end position="34"/>
    </location>
</feature>
<dbReference type="PANTHER" id="PTHR34219:SF3">
    <property type="entry name" value="BLL7967 PROTEIN"/>
    <property type="match status" value="1"/>
</dbReference>
<evidence type="ECO:0000256" key="1">
    <source>
        <dbReference type="SAM" id="Phobius"/>
    </source>
</evidence>
<evidence type="ECO:0000313" key="3">
    <source>
        <dbReference type="Proteomes" id="UP000002011"/>
    </source>
</evidence>
<reference evidence="2 3" key="1">
    <citation type="journal article" date="2009" name="Stand. Genomic Sci.">
        <title>Complete genome sequence of Dyadobacter fermentans type strain (NS114).</title>
        <authorList>
            <person name="Lang E."/>
            <person name="Lapidus A."/>
            <person name="Chertkov O."/>
            <person name="Brettin T."/>
            <person name="Detter J.C."/>
            <person name="Han C."/>
            <person name="Copeland A."/>
            <person name="Glavina Del Rio T."/>
            <person name="Nolan M."/>
            <person name="Chen F."/>
            <person name="Lucas S."/>
            <person name="Tice H."/>
            <person name="Cheng J.F."/>
            <person name="Land M."/>
            <person name="Hauser L."/>
            <person name="Chang Y.J."/>
            <person name="Jeffries C.D."/>
            <person name="Kopitz M."/>
            <person name="Bruce D."/>
            <person name="Goodwin L."/>
            <person name="Pitluck S."/>
            <person name="Ovchinnikova G."/>
            <person name="Pati A."/>
            <person name="Ivanova N."/>
            <person name="Mavrommatis K."/>
            <person name="Chen A."/>
            <person name="Palaniappan K."/>
            <person name="Chain P."/>
            <person name="Bristow J."/>
            <person name="Eisen J.A."/>
            <person name="Markowitz V."/>
            <person name="Hugenholtz P."/>
            <person name="Goker M."/>
            <person name="Rohde M."/>
            <person name="Kyrpides N.C."/>
            <person name="Klenk H.P."/>
        </authorList>
    </citation>
    <scope>NUCLEOTIDE SEQUENCE [LARGE SCALE GENOMIC DNA]</scope>
    <source>
        <strain evidence="3">ATCC 700827 / DSM 18053 / CIP 107007 / KCTC 52180 / NS114</strain>
    </source>
</reference>
<dbReference type="STRING" id="471854.Dfer_1730"/>
<dbReference type="RefSeq" id="WP_015811225.1">
    <property type="nucleotide sequence ID" value="NC_013037.1"/>
</dbReference>
<dbReference type="InterPro" id="IPR005625">
    <property type="entry name" value="PepSY-ass_TM"/>
</dbReference>
<feature type="transmembrane region" description="Helical" evidence="1">
    <location>
        <begin position="209"/>
        <end position="231"/>
    </location>
</feature>
<evidence type="ECO:0000313" key="2">
    <source>
        <dbReference type="EMBL" id="ACT92971.1"/>
    </source>
</evidence>
<keyword evidence="1" id="KW-0472">Membrane</keyword>
<dbReference type="OrthoDB" id="111691at2"/>
<accession>C6VTM8</accession>
<dbReference type="EMBL" id="CP001619">
    <property type="protein sequence ID" value="ACT92971.1"/>
    <property type="molecule type" value="Genomic_DNA"/>
</dbReference>
<protein>
    <submittedName>
        <fullName evidence="2">PepSY-associated TM helix domain protein</fullName>
    </submittedName>
</protein>
<feature type="transmembrane region" description="Helical" evidence="1">
    <location>
        <begin position="351"/>
        <end position="373"/>
    </location>
</feature>
<dbReference type="Pfam" id="PF03929">
    <property type="entry name" value="PepSY_TM"/>
    <property type="match status" value="1"/>
</dbReference>
<proteinExistence type="predicted"/>
<organism evidence="2 3">
    <name type="scientific">Dyadobacter fermentans (strain ATCC 700827 / DSM 18053 / CIP 107007 / KCTC 52180 / NS114)</name>
    <dbReference type="NCBI Taxonomy" id="471854"/>
    <lineage>
        <taxon>Bacteria</taxon>
        <taxon>Pseudomonadati</taxon>
        <taxon>Bacteroidota</taxon>
        <taxon>Cytophagia</taxon>
        <taxon>Cytophagales</taxon>
        <taxon>Spirosomataceae</taxon>
        <taxon>Dyadobacter</taxon>
    </lineage>
</organism>
<dbReference type="AlphaFoldDB" id="C6VTM8"/>
<dbReference type="HOGENOM" id="CLU_031962_2_0_10"/>
<dbReference type="Proteomes" id="UP000002011">
    <property type="component" value="Chromosome"/>
</dbReference>
<name>C6VTM8_DYAFD</name>
<dbReference type="PROSITE" id="PS51257">
    <property type="entry name" value="PROKAR_LIPOPROTEIN"/>
    <property type="match status" value="1"/>
</dbReference>
<keyword evidence="1" id="KW-1133">Transmembrane helix</keyword>
<dbReference type="PANTHER" id="PTHR34219">
    <property type="entry name" value="IRON-REGULATED INNER MEMBRANE PROTEIN-RELATED"/>
    <property type="match status" value="1"/>
</dbReference>
<keyword evidence="1" id="KW-0812">Transmembrane</keyword>